<name>A0A0C1HAD3_9BACT</name>
<dbReference type="Pfam" id="PF13516">
    <property type="entry name" value="LRR_6"/>
    <property type="match status" value="1"/>
</dbReference>
<proteinExistence type="predicted"/>
<dbReference type="SUPFAM" id="SSF52047">
    <property type="entry name" value="RNI-like"/>
    <property type="match status" value="1"/>
</dbReference>
<dbReference type="Proteomes" id="UP000031465">
    <property type="component" value="Unassembled WGS sequence"/>
</dbReference>
<evidence type="ECO:0000313" key="1">
    <source>
        <dbReference type="EMBL" id="KIC71793.1"/>
    </source>
</evidence>
<evidence type="ECO:0000313" key="2">
    <source>
        <dbReference type="Proteomes" id="UP000031465"/>
    </source>
</evidence>
<evidence type="ECO:0008006" key="3">
    <source>
        <dbReference type="Google" id="ProtNLM"/>
    </source>
</evidence>
<dbReference type="InterPro" id="IPR001611">
    <property type="entry name" value="Leu-rich_rpt"/>
</dbReference>
<feature type="non-terminal residue" evidence="1">
    <location>
        <position position="1"/>
    </location>
</feature>
<sequence length="46" mass="5142">QYLDLSQCLNLTDTGLTHLKPLTALQHLDLSYCENLTDTGLTHLTL</sequence>
<dbReference type="AlphaFoldDB" id="A0A0C1HAD3"/>
<dbReference type="Gene3D" id="3.80.10.10">
    <property type="entry name" value="Ribonuclease Inhibitor"/>
    <property type="match status" value="1"/>
</dbReference>
<protein>
    <recommendedName>
        <fullName evidence="3">F-box/LRR-repeat protein 14</fullName>
    </recommendedName>
</protein>
<organism evidence="1 2">
    <name type="scientific">Candidatus Protochlamydia amoebophila</name>
    <dbReference type="NCBI Taxonomy" id="362787"/>
    <lineage>
        <taxon>Bacteria</taxon>
        <taxon>Pseudomonadati</taxon>
        <taxon>Chlamydiota</taxon>
        <taxon>Chlamydiia</taxon>
        <taxon>Parachlamydiales</taxon>
        <taxon>Parachlamydiaceae</taxon>
        <taxon>Candidatus Protochlamydia</taxon>
    </lineage>
</organism>
<dbReference type="EMBL" id="JSAN01000071">
    <property type="protein sequence ID" value="KIC71793.1"/>
    <property type="molecule type" value="Genomic_DNA"/>
</dbReference>
<gene>
    <name evidence="1" type="ORF">DB44_CY00040</name>
</gene>
<reference evidence="1 2" key="1">
    <citation type="journal article" date="2014" name="Mol. Biol. Evol.">
        <title>Massive expansion of Ubiquitination-related gene families within the Chlamydiae.</title>
        <authorList>
            <person name="Domman D."/>
            <person name="Collingro A."/>
            <person name="Lagkouvardos I."/>
            <person name="Gehre L."/>
            <person name="Weinmaier T."/>
            <person name="Rattei T."/>
            <person name="Subtil A."/>
            <person name="Horn M."/>
        </authorList>
    </citation>
    <scope>NUCLEOTIDE SEQUENCE [LARGE SCALE GENOMIC DNA]</scope>
    <source>
        <strain evidence="1 2">EI2</strain>
    </source>
</reference>
<dbReference type="InterPro" id="IPR032675">
    <property type="entry name" value="LRR_dom_sf"/>
</dbReference>
<accession>A0A0C1HAD3</accession>
<dbReference type="PATRIC" id="fig|362787.3.peg.1190"/>
<comment type="caution">
    <text evidence="1">The sequence shown here is derived from an EMBL/GenBank/DDBJ whole genome shotgun (WGS) entry which is preliminary data.</text>
</comment>